<comment type="caution">
    <text evidence="1">The sequence shown here is derived from an EMBL/GenBank/DDBJ whole genome shotgun (WGS) entry which is preliminary data.</text>
</comment>
<reference evidence="1 2" key="1">
    <citation type="submission" date="2023-09" db="EMBL/GenBank/DDBJ databases">
        <title>Pangenome analysis of Batrachochytrium dendrobatidis and related Chytrids.</title>
        <authorList>
            <person name="Yacoub M.N."/>
            <person name="Stajich J.E."/>
            <person name="James T.Y."/>
        </authorList>
    </citation>
    <scope>NUCLEOTIDE SEQUENCE [LARGE SCALE GENOMIC DNA]</scope>
    <source>
        <strain evidence="1 2">JEL0888</strain>
    </source>
</reference>
<proteinExistence type="predicted"/>
<evidence type="ECO:0008006" key="3">
    <source>
        <dbReference type="Google" id="ProtNLM"/>
    </source>
</evidence>
<protein>
    <recommendedName>
        <fullName evidence="3">30S ribosomal protein S21</fullName>
    </recommendedName>
</protein>
<sequence length="89" mass="10768">MPQSHGRSVACLKMSPTQAYSKLREILNESNFRALVRGQERFEPNPDKRRRRRKERDWAIYMAEVRKQSYQAVDLRKRTKIERANYKEI</sequence>
<evidence type="ECO:0000313" key="2">
    <source>
        <dbReference type="Proteomes" id="UP001527925"/>
    </source>
</evidence>
<dbReference type="EMBL" id="JADGIZ020000002">
    <property type="protein sequence ID" value="KAL2919764.1"/>
    <property type="molecule type" value="Genomic_DNA"/>
</dbReference>
<dbReference type="Proteomes" id="UP001527925">
    <property type="component" value="Unassembled WGS sequence"/>
</dbReference>
<accession>A0ABR4NJR7</accession>
<organism evidence="1 2">
    <name type="scientific">Polyrhizophydium stewartii</name>
    <dbReference type="NCBI Taxonomy" id="2732419"/>
    <lineage>
        <taxon>Eukaryota</taxon>
        <taxon>Fungi</taxon>
        <taxon>Fungi incertae sedis</taxon>
        <taxon>Chytridiomycota</taxon>
        <taxon>Chytridiomycota incertae sedis</taxon>
        <taxon>Chytridiomycetes</taxon>
        <taxon>Rhizophydiales</taxon>
        <taxon>Rhizophydiales incertae sedis</taxon>
        <taxon>Polyrhizophydium</taxon>
    </lineage>
</organism>
<gene>
    <name evidence="1" type="ORF">HK105_200681</name>
</gene>
<evidence type="ECO:0000313" key="1">
    <source>
        <dbReference type="EMBL" id="KAL2919764.1"/>
    </source>
</evidence>
<keyword evidence="2" id="KW-1185">Reference proteome</keyword>
<name>A0ABR4NJR7_9FUNG</name>